<keyword evidence="9" id="KW-0443">Lipid metabolism</keyword>
<dbReference type="GO" id="GO:0030301">
    <property type="term" value="P:cholesterol transport"/>
    <property type="evidence" value="ECO:0007669"/>
    <property type="project" value="Ensembl"/>
</dbReference>
<keyword evidence="20" id="KW-1185">Reference proteome</keyword>
<dbReference type="PANTHER" id="PTHR45727">
    <property type="entry name" value="NPC INTRACELLULAR CHOLESTEROL TRANSPORTER 1"/>
    <property type="match status" value="1"/>
</dbReference>
<accession>A0A8C4Q4A4</accession>
<dbReference type="GO" id="GO:0005319">
    <property type="term" value="F:lipid transporter activity"/>
    <property type="evidence" value="ECO:0007669"/>
    <property type="project" value="InterPro"/>
</dbReference>
<dbReference type="Gene3D" id="1.20.1640.10">
    <property type="entry name" value="Multidrug efflux transporter AcrB transmembrane domain"/>
    <property type="match status" value="2"/>
</dbReference>
<keyword evidence="6 17" id="KW-0732">Signal</keyword>
<dbReference type="Ensembl" id="ENSEBUT00000010186.1">
    <property type="protein sequence ID" value="ENSEBUP00000009657.1"/>
    <property type="gene ID" value="ENSEBUG00000006200.1"/>
</dbReference>
<feature type="transmembrane region" description="Helical" evidence="16">
    <location>
        <begin position="268"/>
        <end position="298"/>
    </location>
</feature>
<dbReference type="FunFam" id="1.20.1640.10:FF:000010">
    <property type="entry name" value="NPC intracellular cholesterol transporter 1"/>
    <property type="match status" value="1"/>
</dbReference>
<feature type="transmembrane region" description="Helical" evidence="16">
    <location>
        <begin position="699"/>
        <end position="722"/>
    </location>
</feature>
<evidence type="ECO:0000256" key="3">
    <source>
        <dbReference type="ARBA" id="ARBA00022448"/>
    </source>
</evidence>
<feature type="transmembrane region" description="Helical" evidence="16">
    <location>
        <begin position="636"/>
        <end position="657"/>
    </location>
</feature>
<feature type="transmembrane region" description="Helical" evidence="16">
    <location>
        <begin position="1236"/>
        <end position="1256"/>
    </location>
</feature>
<dbReference type="PANTHER" id="PTHR45727:SF2">
    <property type="entry name" value="NPC INTRACELLULAR CHOLESTEROL TRANSPORTER 1"/>
    <property type="match status" value="1"/>
</dbReference>
<evidence type="ECO:0000256" key="4">
    <source>
        <dbReference type="ARBA" id="ARBA00022548"/>
    </source>
</evidence>
<dbReference type="GO" id="GO:0032475">
    <property type="term" value="P:otolith formation"/>
    <property type="evidence" value="ECO:0007669"/>
    <property type="project" value="Ensembl"/>
</dbReference>
<dbReference type="GO" id="GO:0015485">
    <property type="term" value="F:cholesterol binding"/>
    <property type="evidence" value="ECO:0007669"/>
    <property type="project" value="TreeGrafter"/>
</dbReference>
<dbReference type="InterPro" id="IPR053958">
    <property type="entry name" value="HMGCR/SNAP/NPC1-like_SSD"/>
</dbReference>
<dbReference type="InterPro" id="IPR004765">
    <property type="entry name" value="NPC1-like"/>
</dbReference>
<feature type="transmembrane region" description="Helical" evidence="16">
    <location>
        <begin position="368"/>
        <end position="388"/>
    </location>
</feature>
<dbReference type="GO" id="GO:0001666">
    <property type="term" value="P:response to hypoxia"/>
    <property type="evidence" value="ECO:0007669"/>
    <property type="project" value="Ensembl"/>
</dbReference>
<evidence type="ECO:0000256" key="14">
    <source>
        <dbReference type="ARBA" id="ARBA00023221"/>
    </source>
</evidence>
<dbReference type="InterPro" id="IPR053956">
    <property type="entry name" value="NPC1_MLD"/>
</dbReference>
<evidence type="ECO:0000256" key="17">
    <source>
        <dbReference type="SAM" id="SignalP"/>
    </source>
</evidence>
<dbReference type="InterPro" id="IPR000731">
    <property type="entry name" value="SSD"/>
</dbReference>
<evidence type="ECO:0000256" key="8">
    <source>
        <dbReference type="ARBA" id="ARBA00023055"/>
    </source>
</evidence>
<dbReference type="SUPFAM" id="SSF82866">
    <property type="entry name" value="Multidrug efflux transporter AcrB transmembrane domain"/>
    <property type="match status" value="2"/>
</dbReference>
<dbReference type="Pfam" id="PF12349">
    <property type="entry name" value="Sterol-sensing"/>
    <property type="match status" value="1"/>
</dbReference>
<dbReference type="InterPro" id="IPR032190">
    <property type="entry name" value="NPC1_N"/>
</dbReference>
<comment type="subcellular location">
    <subcellularLocation>
        <location evidence="1">Endomembrane system</location>
        <topology evidence="1">Multi-pass membrane protein</topology>
    </subcellularLocation>
</comment>
<feature type="domain" description="SSD" evidence="18">
    <location>
        <begin position="635"/>
        <end position="800"/>
    </location>
</feature>
<dbReference type="GO" id="GO:0008203">
    <property type="term" value="P:cholesterol metabolic process"/>
    <property type="evidence" value="ECO:0007669"/>
    <property type="project" value="UniProtKB-KW"/>
</dbReference>
<evidence type="ECO:0000256" key="6">
    <source>
        <dbReference type="ARBA" id="ARBA00022729"/>
    </source>
</evidence>
<keyword evidence="5 16" id="KW-0812">Transmembrane</keyword>
<evidence type="ECO:0000256" key="13">
    <source>
        <dbReference type="ARBA" id="ARBA00023180"/>
    </source>
</evidence>
<keyword evidence="4" id="KW-0153">Cholesterol metabolism</keyword>
<feature type="transmembrane region" description="Helical" evidence="16">
    <location>
        <begin position="669"/>
        <end position="693"/>
    </location>
</feature>
<evidence type="ECO:0000256" key="12">
    <source>
        <dbReference type="ARBA" id="ARBA00023166"/>
    </source>
</evidence>
<keyword evidence="11" id="KW-1015">Disulfide bond</keyword>
<feature type="chain" id="PRO_5034264936" evidence="17">
    <location>
        <begin position="28"/>
        <end position="1296"/>
    </location>
</feature>
<keyword evidence="7 16" id="KW-1133">Transmembrane helix</keyword>
<feature type="transmembrane region" description="Helical" evidence="16">
    <location>
        <begin position="1109"/>
        <end position="1127"/>
    </location>
</feature>
<dbReference type="GO" id="GO:0090156">
    <property type="term" value="P:intracellular sphingolipid homeostasis"/>
    <property type="evidence" value="ECO:0007669"/>
    <property type="project" value="Ensembl"/>
</dbReference>
<evidence type="ECO:0000256" key="1">
    <source>
        <dbReference type="ARBA" id="ARBA00004127"/>
    </source>
</evidence>
<dbReference type="PROSITE" id="PS50156">
    <property type="entry name" value="SSD"/>
    <property type="match status" value="1"/>
</dbReference>
<dbReference type="GO" id="GO:0007417">
    <property type="term" value="P:central nervous system development"/>
    <property type="evidence" value="ECO:0007669"/>
    <property type="project" value="Ensembl"/>
</dbReference>
<keyword evidence="13" id="KW-0325">Glycoprotein</keyword>
<dbReference type="GO" id="GO:0042632">
    <property type="term" value="P:cholesterol homeostasis"/>
    <property type="evidence" value="ECO:0007669"/>
    <property type="project" value="Ensembl"/>
</dbReference>
<dbReference type="Pfam" id="PF22314">
    <property type="entry name" value="NPC1_MLD"/>
    <property type="match status" value="1"/>
</dbReference>
<dbReference type="GO" id="GO:0055113">
    <property type="term" value="P:epiboly involved in gastrulation with mouth forming second"/>
    <property type="evidence" value="ECO:0007669"/>
    <property type="project" value="Ensembl"/>
</dbReference>
<comment type="similarity">
    <text evidence="2">Belongs to the patched family.</text>
</comment>
<keyword evidence="12" id="KW-1207">Sterol metabolism</keyword>
<dbReference type="GO" id="GO:0012505">
    <property type="term" value="C:endomembrane system"/>
    <property type="evidence" value="ECO:0007669"/>
    <property type="project" value="UniProtKB-SubCell"/>
</dbReference>
<evidence type="ECO:0000256" key="15">
    <source>
        <dbReference type="ARBA" id="ARBA00034049"/>
    </source>
</evidence>
<feature type="transmembrane region" description="Helical" evidence="16">
    <location>
        <begin position="845"/>
        <end position="865"/>
    </location>
</feature>
<organism evidence="19 20">
    <name type="scientific">Eptatretus burgeri</name>
    <name type="common">Inshore hagfish</name>
    <dbReference type="NCBI Taxonomy" id="7764"/>
    <lineage>
        <taxon>Eukaryota</taxon>
        <taxon>Metazoa</taxon>
        <taxon>Chordata</taxon>
        <taxon>Craniata</taxon>
        <taxon>Vertebrata</taxon>
        <taxon>Cyclostomata</taxon>
        <taxon>Myxini</taxon>
        <taxon>Myxiniformes</taxon>
        <taxon>Myxinidae</taxon>
        <taxon>Eptatretinae</taxon>
        <taxon>Eptatretus</taxon>
    </lineage>
</organism>
<dbReference type="GO" id="GO:0010878">
    <property type="term" value="P:cholesterol storage"/>
    <property type="evidence" value="ECO:0007669"/>
    <property type="project" value="Ensembl"/>
</dbReference>
<evidence type="ECO:0000259" key="18">
    <source>
        <dbReference type="PROSITE" id="PS50156"/>
    </source>
</evidence>
<dbReference type="GO" id="GO:0071599">
    <property type="term" value="P:otic vesicle development"/>
    <property type="evidence" value="ECO:0007669"/>
    <property type="project" value="Ensembl"/>
</dbReference>
<keyword evidence="8" id="KW-0445">Lipid transport</keyword>
<dbReference type="Proteomes" id="UP000694388">
    <property type="component" value="Unplaced"/>
</dbReference>
<reference evidence="19" key="2">
    <citation type="submission" date="2025-09" db="UniProtKB">
        <authorList>
            <consortium name="Ensembl"/>
        </authorList>
    </citation>
    <scope>IDENTIFICATION</scope>
</reference>
<evidence type="ECO:0000256" key="16">
    <source>
        <dbReference type="SAM" id="Phobius"/>
    </source>
</evidence>
<keyword evidence="3" id="KW-0813">Transport</keyword>
<dbReference type="GO" id="GO:0008015">
    <property type="term" value="P:blood circulation"/>
    <property type="evidence" value="ECO:0007669"/>
    <property type="project" value="Ensembl"/>
</dbReference>
<dbReference type="GO" id="GO:0048570">
    <property type="term" value="P:notochord morphogenesis"/>
    <property type="evidence" value="ECO:0007669"/>
    <property type="project" value="Ensembl"/>
</dbReference>
<feature type="transmembrane region" description="Helical" evidence="16">
    <location>
        <begin position="742"/>
        <end position="763"/>
    </location>
</feature>
<dbReference type="GO" id="GO:0005886">
    <property type="term" value="C:plasma membrane"/>
    <property type="evidence" value="ECO:0007669"/>
    <property type="project" value="TreeGrafter"/>
</dbReference>
<dbReference type="GO" id="GO:0030299">
    <property type="term" value="P:intestinal cholesterol absorption"/>
    <property type="evidence" value="ECO:0007669"/>
    <property type="project" value="TreeGrafter"/>
</dbReference>
<evidence type="ECO:0000256" key="11">
    <source>
        <dbReference type="ARBA" id="ARBA00023157"/>
    </source>
</evidence>
<dbReference type="GO" id="GO:0090634">
    <property type="term" value="P:microglial cell mediated cytotoxicity"/>
    <property type="evidence" value="ECO:0007669"/>
    <property type="project" value="Ensembl"/>
</dbReference>
<feature type="signal peptide" evidence="17">
    <location>
        <begin position="1"/>
        <end position="27"/>
    </location>
</feature>
<protein>
    <submittedName>
        <fullName evidence="19">Niemann-Pick disease, type C1</fullName>
    </submittedName>
</protein>
<dbReference type="GO" id="GO:0032383">
    <property type="term" value="P:regulation of intracellular cholesterol transport"/>
    <property type="evidence" value="ECO:0007669"/>
    <property type="project" value="Ensembl"/>
</dbReference>
<evidence type="ECO:0000256" key="7">
    <source>
        <dbReference type="ARBA" id="ARBA00022989"/>
    </source>
</evidence>
<feature type="transmembrane region" description="Helical" evidence="16">
    <location>
        <begin position="1134"/>
        <end position="1153"/>
    </location>
</feature>
<comment type="catalytic activity">
    <reaction evidence="15">
        <text>cholesterol(in) = cholesterol(out)</text>
        <dbReference type="Rhea" id="RHEA:39747"/>
        <dbReference type="ChEBI" id="CHEBI:16113"/>
    </reaction>
</comment>
<evidence type="ECO:0000256" key="5">
    <source>
        <dbReference type="ARBA" id="ARBA00022692"/>
    </source>
</evidence>
<reference evidence="19" key="1">
    <citation type="submission" date="2025-08" db="UniProtKB">
        <authorList>
            <consortium name="Ensembl"/>
        </authorList>
    </citation>
    <scope>IDENTIFICATION</scope>
</reference>
<proteinExistence type="inferred from homology"/>
<keyword evidence="14" id="KW-0753">Steroid metabolism</keyword>
<dbReference type="Pfam" id="PF16414">
    <property type="entry name" value="NPC1_N"/>
    <property type="match status" value="1"/>
</dbReference>
<feature type="transmembrane region" description="Helical" evidence="16">
    <location>
        <begin position="775"/>
        <end position="800"/>
    </location>
</feature>
<dbReference type="GeneTree" id="ENSGT00940000156182"/>
<feature type="transmembrane region" description="Helical" evidence="16">
    <location>
        <begin position="1205"/>
        <end position="1224"/>
    </location>
</feature>
<evidence type="ECO:0000256" key="9">
    <source>
        <dbReference type="ARBA" id="ARBA00023098"/>
    </source>
</evidence>
<dbReference type="FunFam" id="1.20.1640.10:FF:000008">
    <property type="entry name" value="NPC intracellular cholesterol transporter 1"/>
    <property type="match status" value="1"/>
</dbReference>
<evidence type="ECO:0000313" key="20">
    <source>
        <dbReference type="Proteomes" id="UP000694388"/>
    </source>
</evidence>
<dbReference type="NCBIfam" id="TIGR00917">
    <property type="entry name" value="2A060601"/>
    <property type="match status" value="1"/>
</dbReference>
<keyword evidence="10 16" id="KW-0472">Membrane</keyword>
<evidence type="ECO:0000313" key="19">
    <source>
        <dbReference type="Ensembl" id="ENSEBUP00000009657.1"/>
    </source>
</evidence>
<name>A0A8C4Q4A4_EPTBU</name>
<dbReference type="GO" id="GO:0035855">
    <property type="term" value="P:megakaryocyte development"/>
    <property type="evidence" value="ECO:0007669"/>
    <property type="project" value="Ensembl"/>
</dbReference>
<sequence length="1296" mass="143447">MDVPVVLRRLKMFSFFGLVLLVSRISGSAVRQIHQEGYCVWYGECGMNPGTSKPYNCFDNGPAQPLPVHDRELLVELCPKFSNGNFSTCCNVDQLRTLKTSMSLPVQFLSRCPSCMFNFMTFFCELTCSPNQSTFLNVTETKTLEKGNISVTSLDYYITPMFAEGMYKACKDVSAPSSNQKVLGLLCGHSARECNATNWIQYMGSTSNGQTPFQITPRFVAKAEPMKPLAAMTYACNQSLPDGREACSCQDCQATCGPRPEPPSPPALWMLLGFDGITVIVGAIYLAFALAVSAASVFHHYWWKPQNALDSGYGPIYHSGGSGVDGERQSLLGKFNAGCARFCFYVESYLQTTFSCWGEWCVRHPVPVLFISAIVIVICSTGLCWVVVTTDPVELWSAPNSRSRLEKDYFDTHFGPFFRVEQLIIHTPNFNETIYTTYNPVSTITFGPPLSKDLLHQVLDLQLAVENLVVDHNCHQVSLKDICVAPLSPYNNNCTILSVLNYFQNSHDMLDHIVEDVFWVYADYHDHFLYCVQAPASLNDTTQLHDPCLGTFGGPVFPWLALGGYDGLNYNNATALVITFPVKNYHHDPEKLAMVEAWEKGFLEFVSNYSNPNLSISYSAERSIQDELQRESNGDIITVLISYGTMLLYISLALGHVRSISTVFVDLKMSLGIAGVLVVLCSVACSLGVFSYIGVPLTLIAIEVIPFLVLAVGVDNIFILVLAYQRDERREGEDLARQIGRVLGNVAPSLLLSGLCEMLAFFLGGLSGMPAVRSFSLLAGLTLVFDFVLQMTAFVSLLGLDLHRQEAWRVDIMCCFKQKVQNLRTEGFLFWFFRKVFAPVLLARWTRVIVVLLFTGAFSCSIAVLNKVPVGLDQRLSMPDDSYLLQYFGNMSKFLNSGPPVYFVVEDGLDYTTVHGQNVVCGGVGCNPDSLVQQIFKASQISNSTKIGSVAASWIDDYFDWINPRSSCCRINNNGSFCNASGIDPDCLRCRPFTTAGEHRPVGVNFTHFLPMFLEDNPSPKCGKGGHAVYADAVHIGLNGTNVGPSYFMSYHTALSSPEDFTMALRSARNIASNITHMLNITGSTSRAFPYSVFYVFYEQYLTIVEDTVMSLGLSLSAIFVVMLVLLDIWSALLACLTIAMIIVDMFGVMWMWGISLNAVSLVNLVMSVGISVEFCSHVVRAFVTNAQGNRLQRAHHAVVHTGSSVFSGITLTKFSGIVVLAFSKSRIFEVFYFRMYLSVVLLGAAHGLIFLPVLLSYIGPSTRKVTVVVHHFSKLGEQDTRLDHNEPQASVGGWY</sequence>
<evidence type="ECO:0000256" key="10">
    <source>
        <dbReference type="ARBA" id="ARBA00023136"/>
    </source>
</evidence>
<dbReference type="GO" id="GO:0043009">
    <property type="term" value="P:chordate embryonic development"/>
    <property type="evidence" value="ECO:0007669"/>
    <property type="project" value="Ensembl"/>
</dbReference>
<evidence type="ECO:0000256" key="2">
    <source>
        <dbReference type="ARBA" id="ARBA00005585"/>
    </source>
</evidence>
<dbReference type="OMA" id="WWFDVES"/>